<dbReference type="PANTHER" id="PTHR43245">
    <property type="entry name" value="BIFUNCTIONAL POLYMYXIN RESISTANCE PROTEIN ARNA"/>
    <property type="match status" value="1"/>
</dbReference>
<dbReference type="InterPro" id="IPR050177">
    <property type="entry name" value="Lipid_A_modif_metabolic_enz"/>
</dbReference>
<organism evidence="2 3">
    <name type="scientific">Butyrivibrio proteoclasticus</name>
    <dbReference type="NCBI Taxonomy" id="43305"/>
    <lineage>
        <taxon>Bacteria</taxon>
        <taxon>Bacillati</taxon>
        <taxon>Bacillota</taxon>
        <taxon>Clostridia</taxon>
        <taxon>Lachnospirales</taxon>
        <taxon>Lachnospiraceae</taxon>
        <taxon>Butyrivibrio</taxon>
    </lineage>
</organism>
<name>A0A1I5SFC0_9FIRM</name>
<dbReference type="RefSeq" id="WP_074885420.1">
    <property type="nucleotide sequence ID" value="NZ_FOXO01000006.1"/>
</dbReference>
<dbReference type="OrthoDB" id="9809586at2"/>
<dbReference type="EMBL" id="FOXO01000006">
    <property type="protein sequence ID" value="SFP69440.1"/>
    <property type="molecule type" value="Genomic_DNA"/>
</dbReference>
<dbReference type="SUPFAM" id="SSF51735">
    <property type="entry name" value="NAD(P)-binding Rossmann-fold domains"/>
    <property type="match status" value="1"/>
</dbReference>
<dbReference type="AlphaFoldDB" id="A0A1I5SFC0"/>
<evidence type="ECO:0000259" key="1">
    <source>
        <dbReference type="Pfam" id="PF01370"/>
    </source>
</evidence>
<gene>
    <name evidence="2" type="ORF">SAMN04487928_10650</name>
</gene>
<sequence length="288" mass="32834">MKILVVGGTRYFGIPMVNSLLKNGHEITIATRGNSKPVFDGSVDYVVMDRTDGASVKAALDGQHFDLIIDKIAYSSNDVRALLENVRCDRYIQMSTCSVYFEDHAEIVEDEFKAEEYELNWIDRIQNYGESKRQAERAVFEYMDPANISFVRYPIVMGENDYTGRLDFYIEHIRDQKPMNVDDLDKEMAFIYEKDAGDFIAYLADHFVSGPINGCSKETVKISDIIEHIEKRLGKSAVISSQGDEAPYNGLEDTLSFNTKKAESTGYRFRELNDWLYPLIDGKTITSK</sequence>
<accession>A0A1I5SFC0</accession>
<evidence type="ECO:0000313" key="3">
    <source>
        <dbReference type="Proteomes" id="UP000182624"/>
    </source>
</evidence>
<dbReference type="Gene3D" id="3.40.50.720">
    <property type="entry name" value="NAD(P)-binding Rossmann-like Domain"/>
    <property type="match status" value="1"/>
</dbReference>
<protein>
    <submittedName>
        <fullName evidence="2">Nucleoside-diphosphate-sugar epimerase</fullName>
    </submittedName>
</protein>
<keyword evidence="3" id="KW-1185">Reference proteome</keyword>
<dbReference type="InterPro" id="IPR001509">
    <property type="entry name" value="Epimerase_deHydtase"/>
</dbReference>
<evidence type="ECO:0000313" key="2">
    <source>
        <dbReference type="EMBL" id="SFP69440.1"/>
    </source>
</evidence>
<dbReference type="InterPro" id="IPR036291">
    <property type="entry name" value="NAD(P)-bd_dom_sf"/>
</dbReference>
<feature type="domain" description="NAD-dependent epimerase/dehydratase" evidence="1">
    <location>
        <begin position="3"/>
        <end position="211"/>
    </location>
</feature>
<reference evidence="3" key="1">
    <citation type="submission" date="2016-10" db="EMBL/GenBank/DDBJ databases">
        <authorList>
            <person name="Varghese N."/>
            <person name="Submissions S."/>
        </authorList>
    </citation>
    <scope>NUCLEOTIDE SEQUENCE [LARGE SCALE GENOMIC DNA]</scope>
    <source>
        <strain evidence="3">P18</strain>
    </source>
</reference>
<proteinExistence type="predicted"/>
<dbReference type="Pfam" id="PF01370">
    <property type="entry name" value="Epimerase"/>
    <property type="match status" value="1"/>
</dbReference>
<dbReference type="Proteomes" id="UP000182624">
    <property type="component" value="Unassembled WGS sequence"/>
</dbReference>